<dbReference type="GO" id="GO:0006511">
    <property type="term" value="P:ubiquitin-dependent protein catabolic process"/>
    <property type="evidence" value="ECO:0007669"/>
    <property type="project" value="TreeGrafter"/>
</dbReference>
<comment type="caution">
    <text evidence="4">The sequence shown here is derived from an EMBL/GenBank/DDBJ whole genome shotgun (WGS) entry which is preliminary data.</text>
</comment>
<keyword evidence="1" id="KW-0963">Cytoplasm</keyword>
<feature type="region of interest" description="Disordered" evidence="2">
    <location>
        <begin position="451"/>
        <end position="485"/>
    </location>
</feature>
<evidence type="ECO:0000256" key="1">
    <source>
        <dbReference type="ARBA" id="ARBA00022490"/>
    </source>
</evidence>
<dbReference type="Pfam" id="PF22788">
    <property type="entry name" value="COP9_hel_rpt"/>
    <property type="match status" value="2"/>
</dbReference>
<keyword evidence="5" id="KW-1185">Reference proteome</keyword>
<dbReference type="RefSeq" id="XP_038751495.1">
    <property type="nucleotide sequence ID" value="XM_038882790.1"/>
</dbReference>
<dbReference type="PANTHER" id="PTHR10758:SF1">
    <property type="entry name" value="COP9 SIGNALOSOME COMPLEX SUBUNIT 3"/>
    <property type="match status" value="1"/>
</dbReference>
<accession>A0A9P6IFT0</accession>
<evidence type="ECO:0000259" key="3">
    <source>
        <dbReference type="Pfam" id="PF22788"/>
    </source>
</evidence>
<dbReference type="PANTHER" id="PTHR10758">
    <property type="entry name" value="26S PROTEASOME NON-ATPASE REGULATORY SUBUNIT 3/COP9 SIGNALOSOME COMPLEX SUBUNIT 3"/>
    <property type="match status" value="1"/>
</dbReference>
<feature type="compositionally biased region" description="Basic and acidic residues" evidence="2">
    <location>
        <begin position="451"/>
        <end position="460"/>
    </location>
</feature>
<dbReference type="AlphaFoldDB" id="A0A9P6IFT0"/>
<feature type="domain" description="COP9 signalosome complex subunit 3 N-terminal helical repeats" evidence="3">
    <location>
        <begin position="208"/>
        <end position="280"/>
    </location>
</feature>
<dbReference type="InterPro" id="IPR050756">
    <property type="entry name" value="CSN3"/>
</dbReference>
<dbReference type="GO" id="GO:0008180">
    <property type="term" value="C:COP9 signalosome"/>
    <property type="evidence" value="ECO:0007669"/>
    <property type="project" value="TreeGrafter"/>
</dbReference>
<evidence type="ECO:0000313" key="4">
    <source>
        <dbReference type="EMBL" id="KAF9882034.1"/>
    </source>
</evidence>
<evidence type="ECO:0000256" key="2">
    <source>
        <dbReference type="SAM" id="MobiDB-lite"/>
    </source>
</evidence>
<reference evidence="4" key="2">
    <citation type="submission" date="2020-11" db="EMBL/GenBank/DDBJ databases">
        <title>Whole genome sequencing of Colletotrichum sp.</title>
        <authorList>
            <person name="Li H."/>
        </authorList>
    </citation>
    <scope>NUCLEOTIDE SEQUENCE</scope>
    <source>
        <strain evidence="4">CkLH20</strain>
    </source>
</reference>
<feature type="domain" description="COP9 signalosome complex subunit 3 N-terminal helical repeats" evidence="3">
    <location>
        <begin position="35"/>
        <end position="158"/>
    </location>
</feature>
<evidence type="ECO:0000313" key="5">
    <source>
        <dbReference type="Proteomes" id="UP000781932"/>
    </source>
</evidence>
<dbReference type="EMBL" id="JAATWM020000001">
    <property type="protein sequence ID" value="KAF9882034.1"/>
    <property type="molecule type" value="Genomic_DNA"/>
</dbReference>
<gene>
    <name evidence="4" type="ORF">CkaCkLH20_00070</name>
</gene>
<dbReference type="Proteomes" id="UP000781932">
    <property type="component" value="Unassembled WGS sequence"/>
</dbReference>
<protein>
    <submittedName>
        <fullName evidence="4">COP9 signalosome complex subunit 3</fullName>
    </submittedName>
</protein>
<reference evidence="4" key="1">
    <citation type="submission" date="2020-03" db="EMBL/GenBank/DDBJ databases">
        <authorList>
            <person name="He L."/>
        </authorList>
    </citation>
    <scope>NUCLEOTIDE SEQUENCE</scope>
    <source>
        <strain evidence="4">CkLH20</strain>
    </source>
</reference>
<dbReference type="GeneID" id="62155864"/>
<sequence>MDVTLLSFEHEQYATDEAYDKAIKSYIKNITTLFLKEQSQVIVANAPQLLEVVNPADHSIAHLAILNTLKHCDEAALPFSPDVLREHILKFLLSFDQRQIRYVGDVFYDLVKDVLDCKYFPARQAIDIVAVVLRRLDPDSAILTSLHVAAVKLACETGNEDEVLPIIEKPWIFLPGMKDQSHPEYLCDTTASPAAYISAKTQLTLKLNREEVMHHEYLVAQVFTGKRRWADAHQAYQRIISWPGREGATSKIMTESHKRWILTGLLCLGQTPTLPNNASAAATKAYNSLSKPYADVASLFSTSNAERFKSEVEKGTETWNTDQTTTLLNEVVKAYQKWQILGLADVYHKISVSEIRQNTLSAETANNLETDQQVEELLQDMINSGMLQGVLETSPDGVKCLTFLPRDQEMEHTEFQRKIKDEARIKKLNEWTRASDARLAASKDYAKHVIREQKRQDKDGAAGGGDFGFDASIEDEDLMTGIQHP</sequence>
<dbReference type="OrthoDB" id="29061at2759"/>
<proteinExistence type="predicted"/>
<dbReference type="InterPro" id="IPR055089">
    <property type="entry name" value="COP9_N"/>
</dbReference>
<name>A0A9P6IFT0_9PEZI</name>
<organism evidence="4 5">
    <name type="scientific">Colletotrichum karsti</name>
    <dbReference type="NCBI Taxonomy" id="1095194"/>
    <lineage>
        <taxon>Eukaryota</taxon>
        <taxon>Fungi</taxon>
        <taxon>Dikarya</taxon>
        <taxon>Ascomycota</taxon>
        <taxon>Pezizomycotina</taxon>
        <taxon>Sordariomycetes</taxon>
        <taxon>Hypocreomycetidae</taxon>
        <taxon>Glomerellales</taxon>
        <taxon>Glomerellaceae</taxon>
        <taxon>Colletotrichum</taxon>
        <taxon>Colletotrichum boninense species complex</taxon>
    </lineage>
</organism>